<dbReference type="RefSeq" id="WP_369279162.1">
    <property type="nucleotide sequence ID" value="NZ_JBJVMW010000021.1"/>
</dbReference>
<proteinExistence type="predicted"/>
<accession>A0ABW9I937</accession>
<dbReference type="EMBL" id="JBJVNE010000001">
    <property type="protein sequence ID" value="MFM9645031.1"/>
    <property type="molecule type" value="Genomic_DNA"/>
</dbReference>
<dbReference type="Pfam" id="PF15594">
    <property type="entry name" value="Imm50"/>
    <property type="match status" value="1"/>
</dbReference>
<dbReference type="Proteomes" id="UP001631993">
    <property type="component" value="Unassembled WGS sequence"/>
</dbReference>
<dbReference type="InterPro" id="IPR028957">
    <property type="entry name" value="Imm50"/>
</dbReference>
<name>A0ABW9I937_STRGJ</name>
<sequence>MRTPATVGALIANGEVLRSVHGGTIPAFSGVVRVRSVNLNWRGPTVTLRVDLPDFPASAPQEWVDAGLDTVQCHLQFLAVENLSVRVWKPPAGAAIAVTPMGEGRRIRVEAVGDGVDLSFDSSDSVLVGHVSAFRMNSDGSDGGPRMFVNRIDTRRYDSLPDPWEAVHFERL</sequence>
<organism evidence="1 2">
    <name type="scientific">Streptomyces galilaeus</name>
    <dbReference type="NCBI Taxonomy" id="33899"/>
    <lineage>
        <taxon>Bacteria</taxon>
        <taxon>Bacillati</taxon>
        <taxon>Actinomycetota</taxon>
        <taxon>Actinomycetes</taxon>
        <taxon>Kitasatosporales</taxon>
        <taxon>Streptomycetaceae</taxon>
        <taxon>Streptomyces</taxon>
    </lineage>
</organism>
<evidence type="ECO:0000313" key="2">
    <source>
        <dbReference type="Proteomes" id="UP001631993"/>
    </source>
</evidence>
<protein>
    <submittedName>
        <fullName evidence="1">Imm50 family immunity protein</fullName>
    </submittedName>
</protein>
<keyword evidence="2" id="KW-1185">Reference proteome</keyword>
<evidence type="ECO:0000313" key="1">
    <source>
        <dbReference type="EMBL" id="MFM9645031.1"/>
    </source>
</evidence>
<comment type="caution">
    <text evidence="1">The sequence shown here is derived from an EMBL/GenBank/DDBJ whole genome shotgun (WGS) entry which is preliminary data.</text>
</comment>
<reference evidence="1 2" key="1">
    <citation type="submission" date="2024-12" db="EMBL/GenBank/DDBJ databases">
        <title>Forecasting of Potato common scab and diversities of Pathogenic streptomyces spp. in china.</title>
        <authorList>
            <person name="Handique U."/>
            <person name="Wu J."/>
        </authorList>
    </citation>
    <scope>NUCLEOTIDE SEQUENCE [LARGE SCALE GENOMIC DNA]</scope>
    <source>
        <strain evidence="1 2">ZRIMU1585</strain>
    </source>
</reference>
<gene>
    <name evidence="1" type="ORF">ACKI1S_02590</name>
</gene>